<dbReference type="InterPro" id="IPR017853">
    <property type="entry name" value="GH"/>
</dbReference>
<evidence type="ECO:0000256" key="5">
    <source>
        <dbReference type="ARBA" id="ARBA00022801"/>
    </source>
</evidence>
<name>A0AAI8VKC1_9PEZI</name>
<dbReference type="SUPFAM" id="SSF49785">
    <property type="entry name" value="Galactose-binding domain-like"/>
    <property type="match status" value="2"/>
</dbReference>
<feature type="signal peptide" evidence="9">
    <location>
        <begin position="1"/>
        <end position="19"/>
    </location>
</feature>
<dbReference type="InterPro" id="IPR001944">
    <property type="entry name" value="Glycoside_Hdrlase_35"/>
</dbReference>
<evidence type="ECO:0000313" key="12">
    <source>
        <dbReference type="Proteomes" id="UP001295740"/>
    </source>
</evidence>
<evidence type="ECO:0000256" key="9">
    <source>
        <dbReference type="SAM" id="SignalP"/>
    </source>
</evidence>
<organism evidence="11 12">
    <name type="scientific">Anthostomella pinea</name>
    <dbReference type="NCBI Taxonomy" id="933095"/>
    <lineage>
        <taxon>Eukaryota</taxon>
        <taxon>Fungi</taxon>
        <taxon>Dikarya</taxon>
        <taxon>Ascomycota</taxon>
        <taxon>Pezizomycotina</taxon>
        <taxon>Sordariomycetes</taxon>
        <taxon>Xylariomycetidae</taxon>
        <taxon>Xylariales</taxon>
        <taxon>Xylariaceae</taxon>
        <taxon>Anthostomella</taxon>
    </lineage>
</organism>
<evidence type="ECO:0000256" key="1">
    <source>
        <dbReference type="ARBA" id="ARBA00001412"/>
    </source>
</evidence>
<gene>
    <name evidence="11" type="ORF">KHLLAP_LOCUS6478</name>
</gene>
<keyword evidence="5" id="KW-0378">Hydrolase</keyword>
<comment type="catalytic activity">
    <reaction evidence="1">
        <text>Hydrolysis of terminal non-reducing beta-D-galactose residues in beta-D-galactosides.</text>
        <dbReference type="EC" id="3.2.1.23"/>
    </reaction>
</comment>
<evidence type="ECO:0000256" key="7">
    <source>
        <dbReference type="ARBA" id="ARBA00023295"/>
    </source>
</evidence>
<proteinExistence type="inferred from homology"/>
<dbReference type="GO" id="GO:0004565">
    <property type="term" value="F:beta-galactosidase activity"/>
    <property type="evidence" value="ECO:0007669"/>
    <property type="project" value="UniProtKB-EC"/>
</dbReference>
<dbReference type="Pfam" id="PF10435">
    <property type="entry name" value="BetaGal_dom2"/>
    <property type="match status" value="1"/>
</dbReference>
<dbReference type="PANTHER" id="PTHR23421">
    <property type="entry name" value="BETA-GALACTOSIDASE RELATED"/>
    <property type="match status" value="1"/>
</dbReference>
<keyword evidence="4 9" id="KW-0732">Signal</keyword>
<dbReference type="Pfam" id="PF13363">
    <property type="entry name" value="BetaGal_dom3"/>
    <property type="match status" value="1"/>
</dbReference>
<dbReference type="GO" id="GO:0005975">
    <property type="term" value="P:carbohydrate metabolic process"/>
    <property type="evidence" value="ECO:0007669"/>
    <property type="project" value="InterPro"/>
</dbReference>
<evidence type="ECO:0000313" key="11">
    <source>
        <dbReference type="EMBL" id="CAJ2506010.1"/>
    </source>
</evidence>
<evidence type="ECO:0000256" key="2">
    <source>
        <dbReference type="ARBA" id="ARBA00009809"/>
    </source>
</evidence>
<dbReference type="SMART" id="SM01029">
    <property type="entry name" value="BetaGal_dom2"/>
    <property type="match status" value="1"/>
</dbReference>
<keyword evidence="7" id="KW-0326">Glycosidase</keyword>
<dbReference type="InterPro" id="IPR037110">
    <property type="entry name" value="Betagal_dom2_sf"/>
</dbReference>
<dbReference type="InterPro" id="IPR025972">
    <property type="entry name" value="BetaGal_dom3"/>
</dbReference>
<comment type="similarity">
    <text evidence="2 8">Belongs to the glycosyl hydrolase 35 family.</text>
</comment>
<keyword evidence="12" id="KW-1185">Reference proteome</keyword>
<dbReference type="SUPFAM" id="SSF117100">
    <property type="entry name" value="Beta-galactosidase LacA, domain 3"/>
    <property type="match status" value="1"/>
</dbReference>
<dbReference type="AlphaFoldDB" id="A0AAI8VKC1"/>
<dbReference type="InterPro" id="IPR018954">
    <property type="entry name" value="Betagal_dom2"/>
</dbReference>
<accession>A0AAI8VKC1</accession>
<dbReference type="EMBL" id="CAUWAG010000008">
    <property type="protein sequence ID" value="CAJ2506010.1"/>
    <property type="molecule type" value="Genomic_DNA"/>
</dbReference>
<dbReference type="Pfam" id="PF01301">
    <property type="entry name" value="Glyco_hydro_35"/>
    <property type="match status" value="1"/>
</dbReference>
<reference evidence="11" key="1">
    <citation type="submission" date="2023-10" db="EMBL/GenBank/DDBJ databases">
        <authorList>
            <person name="Hackl T."/>
        </authorList>
    </citation>
    <scope>NUCLEOTIDE SEQUENCE</scope>
</reference>
<dbReference type="InterPro" id="IPR008979">
    <property type="entry name" value="Galactose-bd-like_sf"/>
</dbReference>
<dbReference type="FunFam" id="3.20.20.80:FF:000040">
    <property type="entry name" value="Beta-galactosidase A"/>
    <property type="match status" value="1"/>
</dbReference>
<comment type="caution">
    <text evidence="11">The sequence shown here is derived from an EMBL/GenBank/DDBJ whole genome shotgun (WGS) entry which is preliminary data.</text>
</comment>
<dbReference type="Gene3D" id="2.102.20.10">
    <property type="entry name" value="Beta-galactosidase, domain 2"/>
    <property type="match status" value="1"/>
</dbReference>
<sequence>MKLLSGFLFFLATVWTVSATSDNLTRAVTWDEYSLMVNGERVFIFAGEFHYERLPNPALWLDVLEKYKANGLNAVSIYFFWSYHSARRGVFDFTSPGKDVQQLLDIAKEVGLYVIARPGPYCNAETNGGGLALWGSDGSLGEVRTSDDTYYQAWLPWITAIGTILAKNQVTQGGNVILDQIENELQENSHTATNTLVVYMEQLENATRNAGIVVPSSHNEKGMRSMSWSTDYENVGGAVNVYGLDSYPGGLSCTNTESGFKVVRDYYQWFQNYSYTQPEYLPEFEAGYLLGWGTYFYDHCLEENDPAFADVYYKNNIGQRTTLMSLYMAFGGTNWGNIAAPVVYTSYDYSAPLRETREVRPKFMQTKLIGLFTRVSQDLLKTEMVGNGTGYSVSSAGVYSWVLRNPDTRAGFYTLQQASTPSRAVVTFSVYLNTSIGVITVPSVSLDGRQSKILTTDYRFGNHTLLYSSSDVLTYGLFGNVAVLVLYVEVGQTGEFAFKDAARNLSFKAYGSTNVSSSAGYPGTNTTATGHSASYTKYTYTQTAGSTVVRFSNGVLLYLLDTQTAWTFFAPPATSDPHVAPSEQVFVLGPYNVRSVSLSGSTVSLVGDNANTTGLEVYAGASARRIVWNGMELATRRTDYGSLIATASGANDRSTELPTLSWVVADALPEARRDYDDSRWVVCNKTTTLSPTAPLTLPVLFSSDYGYYAGIKIYRGYFDGTTATSANITNQGGAAAGWSAWLNGKFVGGNTGNATLWATSGLLGFHGAALYNKRNVLTIVSDYTGHDETSTGPGGVTNPRGLLGAVLYGGNSTLNFTQWKIQGNAGGNLNIDPVRGPLNEDGLHGTRLGWHLPGFNPTGPAWTAGSPYSGRNASGIRWYISKFNLSIDADLDVPLGIELNAPSGTYASVQLYVNGYQYGKFIPQIGPQTRFPFPPGVINNRGENTISLALWAQTDAPTRLSNCTLFAYGAYQTGFDFSRDWSDLQPGWTEDRLQYV</sequence>
<feature type="chain" id="PRO_5042549248" description="beta-galactosidase" evidence="9">
    <location>
        <begin position="20"/>
        <end position="996"/>
    </location>
</feature>
<evidence type="ECO:0000256" key="6">
    <source>
        <dbReference type="ARBA" id="ARBA00023180"/>
    </source>
</evidence>
<evidence type="ECO:0000259" key="10">
    <source>
        <dbReference type="SMART" id="SM01029"/>
    </source>
</evidence>
<keyword evidence="6" id="KW-0325">Glycoprotein</keyword>
<evidence type="ECO:0000256" key="8">
    <source>
        <dbReference type="RuleBase" id="RU003679"/>
    </source>
</evidence>
<dbReference type="Pfam" id="PF13364">
    <property type="entry name" value="BetaGal_ABD2"/>
    <property type="match status" value="2"/>
</dbReference>
<evidence type="ECO:0000256" key="4">
    <source>
        <dbReference type="ARBA" id="ARBA00022729"/>
    </source>
</evidence>
<dbReference type="Proteomes" id="UP001295740">
    <property type="component" value="Unassembled WGS sequence"/>
</dbReference>
<feature type="domain" description="Beta-galactosidase" evidence="10">
    <location>
        <begin position="378"/>
        <end position="568"/>
    </location>
</feature>
<dbReference type="SUPFAM" id="SSF51445">
    <property type="entry name" value="(Trans)glycosidases"/>
    <property type="match status" value="1"/>
</dbReference>
<dbReference type="Gene3D" id="2.60.120.260">
    <property type="entry name" value="Galactose-binding domain-like"/>
    <property type="match status" value="2"/>
</dbReference>
<dbReference type="InterPro" id="IPR036833">
    <property type="entry name" value="BetaGal_dom3_sf"/>
</dbReference>
<dbReference type="SUPFAM" id="SSF51011">
    <property type="entry name" value="Glycosyl hydrolase domain"/>
    <property type="match status" value="1"/>
</dbReference>
<dbReference type="FunFam" id="2.60.120.260:FF:000065">
    <property type="entry name" value="Beta-galactosidase A"/>
    <property type="match status" value="1"/>
</dbReference>
<dbReference type="Gene3D" id="2.60.390.10">
    <property type="entry name" value="Beta-galactosidase, domain 3"/>
    <property type="match status" value="1"/>
</dbReference>
<evidence type="ECO:0000256" key="3">
    <source>
        <dbReference type="ARBA" id="ARBA00012756"/>
    </source>
</evidence>
<dbReference type="InterPro" id="IPR031330">
    <property type="entry name" value="Gly_Hdrlase_35_cat"/>
</dbReference>
<dbReference type="PRINTS" id="PR00742">
    <property type="entry name" value="GLHYDRLASE35"/>
</dbReference>
<dbReference type="EC" id="3.2.1.23" evidence="3"/>
<protein>
    <recommendedName>
        <fullName evidence="3">beta-galactosidase</fullName>
        <ecNumber evidence="3">3.2.1.23</ecNumber>
    </recommendedName>
</protein>
<dbReference type="InterPro" id="IPR025300">
    <property type="entry name" value="BetaGal_jelly_roll_dom"/>
</dbReference>
<dbReference type="Gene3D" id="3.20.20.80">
    <property type="entry name" value="Glycosidases"/>
    <property type="match status" value="1"/>
</dbReference>